<name>A0A1G4JTB1_9SACH</name>
<evidence type="ECO:0000256" key="5">
    <source>
        <dbReference type="ARBA" id="ARBA00023242"/>
    </source>
</evidence>
<dbReference type="Gene3D" id="4.10.280.10">
    <property type="entry name" value="Helix-loop-helix DNA-binding domain"/>
    <property type="match status" value="1"/>
</dbReference>
<proteinExistence type="predicted"/>
<reference evidence="9" key="1">
    <citation type="submission" date="2016-03" db="EMBL/GenBank/DDBJ databases">
        <authorList>
            <person name="Devillers Hugo."/>
        </authorList>
    </citation>
    <scope>NUCLEOTIDE SEQUENCE [LARGE SCALE GENOMIC DNA]</scope>
</reference>
<dbReference type="GO" id="GO:0005634">
    <property type="term" value="C:nucleus"/>
    <property type="evidence" value="ECO:0007669"/>
    <property type="project" value="UniProtKB-SubCell"/>
</dbReference>
<dbReference type="OrthoDB" id="5778525at2759"/>
<dbReference type="GO" id="GO:0000978">
    <property type="term" value="F:RNA polymerase II cis-regulatory region sequence-specific DNA binding"/>
    <property type="evidence" value="ECO:0007669"/>
    <property type="project" value="TreeGrafter"/>
</dbReference>
<keyword evidence="5" id="KW-0539">Nucleus</keyword>
<evidence type="ECO:0000259" key="7">
    <source>
        <dbReference type="PROSITE" id="PS50888"/>
    </source>
</evidence>
<dbReference type="PANTHER" id="PTHR15741">
    <property type="entry name" value="BASIC HELIX-LOOP-HELIX ZIP TRANSCRIPTION FACTOR"/>
    <property type="match status" value="1"/>
</dbReference>
<protein>
    <submittedName>
        <fullName evidence="8">LAME_0F06106g1_1</fullName>
    </submittedName>
</protein>
<evidence type="ECO:0000256" key="4">
    <source>
        <dbReference type="ARBA" id="ARBA00023163"/>
    </source>
</evidence>
<dbReference type="InterPro" id="IPR057072">
    <property type="entry name" value="bHLH_INO4"/>
</dbReference>
<dbReference type="PROSITE" id="PS50888">
    <property type="entry name" value="BHLH"/>
    <property type="match status" value="1"/>
</dbReference>
<keyword evidence="9" id="KW-1185">Reference proteome</keyword>
<dbReference type="PANTHER" id="PTHR15741:SF27">
    <property type="entry name" value="TRANSCRIPTION FACTOR AP-4"/>
    <property type="match status" value="1"/>
</dbReference>
<dbReference type="SUPFAM" id="SSF47459">
    <property type="entry name" value="HLH, helix-loop-helix DNA-binding domain"/>
    <property type="match status" value="1"/>
</dbReference>
<accession>A0A1G4JTB1</accession>
<evidence type="ECO:0000256" key="3">
    <source>
        <dbReference type="ARBA" id="ARBA00023125"/>
    </source>
</evidence>
<gene>
    <name evidence="8" type="ORF">LAME_0F06106G</name>
</gene>
<dbReference type="AlphaFoldDB" id="A0A1G4JTB1"/>
<comment type="subcellular location">
    <subcellularLocation>
        <location evidence="1">Nucleus</location>
    </subcellularLocation>
</comment>
<dbReference type="InterPro" id="IPR011598">
    <property type="entry name" value="bHLH_dom"/>
</dbReference>
<organism evidence="8 9">
    <name type="scientific">Lachancea meyersii CBS 8951</name>
    <dbReference type="NCBI Taxonomy" id="1266667"/>
    <lineage>
        <taxon>Eukaryota</taxon>
        <taxon>Fungi</taxon>
        <taxon>Dikarya</taxon>
        <taxon>Ascomycota</taxon>
        <taxon>Saccharomycotina</taxon>
        <taxon>Saccharomycetes</taxon>
        <taxon>Saccharomycetales</taxon>
        <taxon>Saccharomycetaceae</taxon>
        <taxon>Lachancea</taxon>
    </lineage>
</organism>
<dbReference type="GO" id="GO:0046983">
    <property type="term" value="F:protein dimerization activity"/>
    <property type="evidence" value="ECO:0007669"/>
    <property type="project" value="InterPro"/>
</dbReference>
<feature type="domain" description="BHLH" evidence="7">
    <location>
        <begin position="32"/>
        <end position="84"/>
    </location>
</feature>
<keyword evidence="2" id="KW-0805">Transcription regulation</keyword>
<keyword evidence="3" id="KW-0238">DNA-binding</keyword>
<evidence type="ECO:0000256" key="2">
    <source>
        <dbReference type="ARBA" id="ARBA00023015"/>
    </source>
</evidence>
<feature type="compositionally biased region" description="Basic and acidic residues" evidence="6">
    <location>
        <begin position="30"/>
        <end position="49"/>
    </location>
</feature>
<dbReference type="InterPro" id="IPR036638">
    <property type="entry name" value="HLH_DNA-bd_sf"/>
</dbReference>
<evidence type="ECO:0000256" key="1">
    <source>
        <dbReference type="ARBA" id="ARBA00004123"/>
    </source>
</evidence>
<evidence type="ECO:0000256" key="6">
    <source>
        <dbReference type="SAM" id="MobiDB-lite"/>
    </source>
</evidence>
<keyword evidence="4" id="KW-0804">Transcription</keyword>
<sequence length="117" mass="13941">MTVETPLPQETATTELKKCKQAPRVSSLSEDQKRQNHVSSEQRRRQAMRETYDTLVEMVPDLESSQRRSEMQIYARSYNYLIWLYERNRILRAQLKETTGLEAAENLRWELPPKVKR</sequence>
<dbReference type="Pfam" id="PF23181">
    <property type="entry name" value="bHLH_INO4"/>
    <property type="match status" value="1"/>
</dbReference>
<dbReference type="EMBL" id="LT598477">
    <property type="protein sequence ID" value="SCU94101.1"/>
    <property type="molecule type" value="Genomic_DNA"/>
</dbReference>
<evidence type="ECO:0000313" key="8">
    <source>
        <dbReference type="EMBL" id="SCU94101.1"/>
    </source>
</evidence>
<evidence type="ECO:0000313" key="9">
    <source>
        <dbReference type="Proteomes" id="UP000191144"/>
    </source>
</evidence>
<feature type="region of interest" description="Disordered" evidence="6">
    <location>
        <begin position="1"/>
        <end position="49"/>
    </location>
</feature>
<dbReference type="Proteomes" id="UP000191144">
    <property type="component" value="Chromosome F"/>
</dbReference>
<dbReference type="GO" id="GO:0000981">
    <property type="term" value="F:DNA-binding transcription factor activity, RNA polymerase II-specific"/>
    <property type="evidence" value="ECO:0007669"/>
    <property type="project" value="TreeGrafter"/>
</dbReference>
<dbReference type="InterPro" id="IPR052207">
    <property type="entry name" value="Max-like/E-box_TFs"/>
</dbReference>